<reference evidence="2 3" key="1">
    <citation type="submission" date="2019-03" db="EMBL/GenBank/DDBJ databases">
        <title>The genome sequence of a newly discovered highly antifungal drug resistant Aspergillus species, Aspergillus tanneri NIH 1004.</title>
        <authorList>
            <person name="Mounaud S."/>
            <person name="Singh I."/>
            <person name="Joardar V."/>
            <person name="Pakala S."/>
            <person name="Pakala S."/>
            <person name="Venepally P."/>
            <person name="Hoover J."/>
            <person name="Nierman W."/>
            <person name="Chung J."/>
            <person name="Losada L."/>
        </authorList>
    </citation>
    <scope>NUCLEOTIDE SEQUENCE [LARGE SCALE GENOMIC DNA]</scope>
    <source>
        <strain evidence="2 3">NIH1004</strain>
    </source>
</reference>
<dbReference type="AlphaFoldDB" id="A0A4S3JY75"/>
<dbReference type="VEuPathDB" id="FungiDB:EYZ11_000227"/>
<evidence type="ECO:0000313" key="2">
    <source>
        <dbReference type="EMBL" id="THD00334.1"/>
    </source>
</evidence>
<comment type="caution">
    <text evidence="2">The sequence shown here is derived from an EMBL/GenBank/DDBJ whole genome shotgun (WGS) entry which is preliminary data.</text>
</comment>
<protein>
    <submittedName>
        <fullName evidence="2">Uncharacterized protein</fullName>
    </submittedName>
</protein>
<sequence length="31" mass="3610">MEQLNRKKKHPQHVSSGEERRAHNPESLASK</sequence>
<gene>
    <name evidence="2" type="ORF">EYZ11_000227</name>
</gene>
<dbReference type="EMBL" id="SOSA01000003">
    <property type="protein sequence ID" value="THD00334.1"/>
    <property type="molecule type" value="Genomic_DNA"/>
</dbReference>
<evidence type="ECO:0000256" key="1">
    <source>
        <dbReference type="SAM" id="MobiDB-lite"/>
    </source>
</evidence>
<proteinExistence type="predicted"/>
<accession>A0A4S3JY75</accession>
<feature type="compositionally biased region" description="Basic residues" evidence="1">
    <location>
        <begin position="1"/>
        <end position="12"/>
    </location>
</feature>
<feature type="region of interest" description="Disordered" evidence="1">
    <location>
        <begin position="1"/>
        <end position="31"/>
    </location>
</feature>
<dbReference type="Proteomes" id="UP000308092">
    <property type="component" value="Unassembled WGS sequence"/>
</dbReference>
<evidence type="ECO:0000313" key="3">
    <source>
        <dbReference type="Proteomes" id="UP000308092"/>
    </source>
</evidence>
<keyword evidence="3" id="KW-1185">Reference proteome</keyword>
<name>A0A4S3JY75_9EURO</name>
<organism evidence="2 3">
    <name type="scientific">Aspergillus tanneri</name>
    <dbReference type="NCBI Taxonomy" id="1220188"/>
    <lineage>
        <taxon>Eukaryota</taxon>
        <taxon>Fungi</taxon>
        <taxon>Dikarya</taxon>
        <taxon>Ascomycota</taxon>
        <taxon>Pezizomycotina</taxon>
        <taxon>Eurotiomycetes</taxon>
        <taxon>Eurotiomycetidae</taxon>
        <taxon>Eurotiales</taxon>
        <taxon>Aspergillaceae</taxon>
        <taxon>Aspergillus</taxon>
        <taxon>Aspergillus subgen. Circumdati</taxon>
    </lineage>
</organism>